<reference evidence="2 3" key="1">
    <citation type="submission" date="2015-08" db="EMBL/GenBank/DDBJ databases">
        <title>Genomes of Isolates from Cabo Rojo, PR.</title>
        <authorList>
            <person name="Sanchez-Nieves R.L."/>
            <person name="Montalvo-Rodriguez R."/>
        </authorList>
    </citation>
    <scope>NUCLEOTIDE SEQUENCE [LARGE SCALE GENOMIC DNA]</scope>
    <source>
        <strain evidence="2 3">5</strain>
    </source>
</reference>
<feature type="domain" description="DUF7389" evidence="1">
    <location>
        <begin position="15"/>
        <end position="73"/>
    </location>
</feature>
<dbReference type="EMBL" id="LIST01000015">
    <property type="protein sequence ID" value="KOX92704.1"/>
    <property type="molecule type" value="Genomic_DNA"/>
</dbReference>
<dbReference type="STRING" id="1765655.AMR74_16885"/>
<comment type="caution">
    <text evidence="2">The sequence shown here is derived from an EMBL/GenBank/DDBJ whole genome shotgun (WGS) entry which is preliminary data.</text>
</comment>
<dbReference type="Pfam" id="PF24115">
    <property type="entry name" value="DUF7389"/>
    <property type="match status" value="1"/>
</dbReference>
<protein>
    <recommendedName>
        <fullName evidence="1">DUF7389 domain-containing protein</fullName>
    </recommendedName>
</protein>
<sequence length="80" mass="9033">MAGHDDEIETEVTTEDEFCTLQVRTKRGEGTRDQDRVTATLGRDSLEAIEEDRDEFIQMVKDTAEEARTIQPDAGEEDDA</sequence>
<proteinExistence type="predicted"/>
<evidence type="ECO:0000313" key="3">
    <source>
        <dbReference type="Proteomes" id="UP000037747"/>
    </source>
</evidence>
<evidence type="ECO:0000259" key="1">
    <source>
        <dbReference type="Pfam" id="PF24115"/>
    </source>
</evidence>
<dbReference type="AlphaFoldDB" id="A0A0N0BNM4"/>
<dbReference type="InterPro" id="IPR055813">
    <property type="entry name" value="DUF7389"/>
</dbReference>
<gene>
    <name evidence="2" type="ORF">AMR74_16885</name>
</gene>
<accession>A0A0N0BNM4</accession>
<dbReference type="OrthoDB" id="220598at2157"/>
<organism evidence="2 3">
    <name type="scientific">Halorubrum tropicale</name>
    <dbReference type="NCBI Taxonomy" id="1765655"/>
    <lineage>
        <taxon>Archaea</taxon>
        <taxon>Methanobacteriati</taxon>
        <taxon>Methanobacteriota</taxon>
        <taxon>Stenosarchaea group</taxon>
        <taxon>Halobacteria</taxon>
        <taxon>Halobacteriales</taxon>
        <taxon>Haloferacaceae</taxon>
        <taxon>Halorubrum</taxon>
    </lineage>
</organism>
<dbReference type="PATRIC" id="fig|1705389.3.peg.2966"/>
<name>A0A0N0BNM4_9EURY</name>
<dbReference type="RefSeq" id="WP_053773213.1">
    <property type="nucleotide sequence ID" value="NZ_LIST01000015.1"/>
</dbReference>
<dbReference type="Proteomes" id="UP000037747">
    <property type="component" value="Unassembled WGS sequence"/>
</dbReference>
<evidence type="ECO:0000313" key="2">
    <source>
        <dbReference type="EMBL" id="KOX92704.1"/>
    </source>
</evidence>
<keyword evidence="3" id="KW-1185">Reference proteome</keyword>